<evidence type="ECO:0000256" key="1">
    <source>
        <dbReference type="SAM" id="MobiDB-lite"/>
    </source>
</evidence>
<feature type="region of interest" description="Disordered" evidence="1">
    <location>
        <begin position="105"/>
        <end position="142"/>
    </location>
</feature>
<gene>
    <name evidence="2" type="ORF">HZA66_17540</name>
</gene>
<reference evidence="2" key="1">
    <citation type="submission" date="2020-07" db="EMBL/GenBank/DDBJ databases">
        <title>Huge and variable diversity of episymbiotic CPR bacteria and DPANN archaea in groundwater ecosystems.</title>
        <authorList>
            <person name="He C.Y."/>
            <person name="Keren R."/>
            <person name="Whittaker M."/>
            <person name="Farag I.F."/>
            <person name="Doudna J."/>
            <person name="Cate J.H.D."/>
            <person name="Banfield J.F."/>
        </authorList>
    </citation>
    <scope>NUCLEOTIDE SEQUENCE</scope>
    <source>
        <strain evidence="2">NC_groundwater_1818_Pr3_B-0.1um_66_35</strain>
    </source>
</reference>
<name>A0A933RYW2_RHOPL</name>
<feature type="compositionally biased region" description="Polar residues" evidence="1">
    <location>
        <begin position="115"/>
        <end position="125"/>
    </location>
</feature>
<dbReference type="Proteomes" id="UP000782519">
    <property type="component" value="Unassembled WGS sequence"/>
</dbReference>
<dbReference type="EMBL" id="JACRJB010000052">
    <property type="protein sequence ID" value="MBI5131246.1"/>
    <property type="molecule type" value="Genomic_DNA"/>
</dbReference>
<organism evidence="2 3">
    <name type="scientific">Rhodopseudomonas palustris</name>
    <dbReference type="NCBI Taxonomy" id="1076"/>
    <lineage>
        <taxon>Bacteria</taxon>
        <taxon>Pseudomonadati</taxon>
        <taxon>Pseudomonadota</taxon>
        <taxon>Alphaproteobacteria</taxon>
        <taxon>Hyphomicrobiales</taxon>
        <taxon>Nitrobacteraceae</taxon>
        <taxon>Rhodopseudomonas</taxon>
    </lineage>
</organism>
<evidence type="ECO:0000313" key="3">
    <source>
        <dbReference type="Proteomes" id="UP000782519"/>
    </source>
</evidence>
<protein>
    <submittedName>
        <fullName evidence="2">Uncharacterized protein</fullName>
    </submittedName>
</protein>
<sequence>MLTHVFPFLDPARITTQVSDHLRSLATDCAALGENTAFVTDRLRTAPVLDRYAPVITPLGLRLAGQVTHHPLLGSRRILTSQVWFADPEGHWVRTLSRFYRLGRPAGLDDGDPSQGRSPSATNGNGPDDWPEYGDCSGDADR</sequence>
<dbReference type="InterPro" id="IPR046574">
    <property type="entry name" value="DUF6634"/>
</dbReference>
<dbReference type="Pfam" id="PF20339">
    <property type="entry name" value="DUF6634"/>
    <property type="match status" value="1"/>
</dbReference>
<dbReference type="AlphaFoldDB" id="A0A933RYW2"/>
<evidence type="ECO:0000313" key="2">
    <source>
        <dbReference type="EMBL" id="MBI5131246.1"/>
    </source>
</evidence>
<comment type="caution">
    <text evidence="2">The sequence shown here is derived from an EMBL/GenBank/DDBJ whole genome shotgun (WGS) entry which is preliminary data.</text>
</comment>
<proteinExistence type="predicted"/>
<accession>A0A933RYW2</accession>